<dbReference type="InterPro" id="IPR003439">
    <property type="entry name" value="ABC_transporter-like_ATP-bd"/>
</dbReference>
<keyword evidence="8" id="KW-0472">Membrane</keyword>
<dbReference type="SMART" id="SM00382">
    <property type="entry name" value="AAA"/>
    <property type="match status" value="1"/>
</dbReference>
<dbReference type="Pfam" id="PF00005">
    <property type="entry name" value="ABC_tran"/>
    <property type="match status" value="1"/>
</dbReference>
<comment type="caution">
    <text evidence="10">The sequence shown here is derived from an EMBL/GenBank/DDBJ whole genome shotgun (WGS) entry which is preliminary data.</text>
</comment>
<evidence type="ECO:0000256" key="2">
    <source>
        <dbReference type="ARBA" id="ARBA00005417"/>
    </source>
</evidence>
<dbReference type="PANTHER" id="PTHR43166">
    <property type="entry name" value="AMINO ACID IMPORT ATP-BINDING PROTEIN"/>
    <property type="match status" value="1"/>
</dbReference>
<dbReference type="Proteomes" id="UP001501074">
    <property type="component" value="Unassembled WGS sequence"/>
</dbReference>
<keyword evidence="11" id="KW-1185">Reference proteome</keyword>
<name>A0ABP6ZRD5_9ACTN</name>
<dbReference type="InterPro" id="IPR003593">
    <property type="entry name" value="AAA+_ATPase"/>
</dbReference>
<comment type="subcellular location">
    <subcellularLocation>
        <location evidence="1">Cell membrane</location>
        <topology evidence="1">Peripheral membrane protein</topology>
    </subcellularLocation>
</comment>
<keyword evidence="3" id="KW-0813">Transport</keyword>
<evidence type="ECO:0000313" key="11">
    <source>
        <dbReference type="Proteomes" id="UP001501074"/>
    </source>
</evidence>
<keyword evidence="4" id="KW-1003">Cell membrane</keyword>
<keyword evidence="6 10" id="KW-0067">ATP-binding</keyword>
<dbReference type="PIRSF" id="PIRSF039085">
    <property type="entry name" value="ABC_ATPase_HisP"/>
    <property type="match status" value="1"/>
</dbReference>
<evidence type="ECO:0000256" key="3">
    <source>
        <dbReference type="ARBA" id="ARBA00022448"/>
    </source>
</evidence>
<keyword evidence="5" id="KW-0547">Nucleotide-binding</keyword>
<dbReference type="InterPro" id="IPR050086">
    <property type="entry name" value="MetN_ABC_transporter-like"/>
</dbReference>
<protein>
    <submittedName>
        <fullName evidence="10">Amino acid ABC transporter ATP-binding protein</fullName>
    </submittedName>
</protein>
<reference evidence="11" key="1">
    <citation type="journal article" date="2019" name="Int. J. Syst. Evol. Microbiol.">
        <title>The Global Catalogue of Microorganisms (GCM) 10K type strain sequencing project: providing services to taxonomists for standard genome sequencing and annotation.</title>
        <authorList>
            <consortium name="The Broad Institute Genomics Platform"/>
            <consortium name="The Broad Institute Genome Sequencing Center for Infectious Disease"/>
            <person name="Wu L."/>
            <person name="Ma J."/>
        </authorList>
    </citation>
    <scope>NUCLEOTIDE SEQUENCE [LARGE SCALE GENOMIC DNA]</scope>
    <source>
        <strain evidence="11">JCM 16902</strain>
    </source>
</reference>
<dbReference type="PANTHER" id="PTHR43166:SF9">
    <property type="entry name" value="GLUTAMATE_ASPARTATE IMPORT ATP-BINDING PROTEIN GLTL"/>
    <property type="match status" value="1"/>
</dbReference>
<accession>A0ABP6ZRD5</accession>
<dbReference type="Gene3D" id="3.40.50.300">
    <property type="entry name" value="P-loop containing nucleotide triphosphate hydrolases"/>
    <property type="match status" value="1"/>
</dbReference>
<evidence type="ECO:0000256" key="5">
    <source>
        <dbReference type="ARBA" id="ARBA00022741"/>
    </source>
</evidence>
<evidence type="ECO:0000256" key="1">
    <source>
        <dbReference type="ARBA" id="ARBA00004202"/>
    </source>
</evidence>
<feature type="domain" description="ABC transporter" evidence="9">
    <location>
        <begin position="8"/>
        <end position="242"/>
    </location>
</feature>
<dbReference type="GO" id="GO:0005524">
    <property type="term" value="F:ATP binding"/>
    <property type="evidence" value="ECO:0007669"/>
    <property type="project" value="UniProtKB-KW"/>
</dbReference>
<gene>
    <name evidence="10" type="ORF">GCM10022223_34280</name>
</gene>
<comment type="similarity">
    <text evidence="2">Belongs to the ABC transporter superfamily.</text>
</comment>
<organism evidence="10 11">
    <name type="scientific">Kineosporia mesophila</name>
    <dbReference type="NCBI Taxonomy" id="566012"/>
    <lineage>
        <taxon>Bacteria</taxon>
        <taxon>Bacillati</taxon>
        <taxon>Actinomycetota</taxon>
        <taxon>Actinomycetes</taxon>
        <taxon>Kineosporiales</taxon>
        <taxon>Kineosporiaceae</taxon>
        <taxon>Kineosporia</taxon>
    </lineage>
</organism>
<dbReference type="InterPro" id="IPR017871">
    <property type="entry name" value="ABC_transporter-like_CS"/>
</dbReference>
<dbReference type="InterPro" id="IPR030679">
    <property type="entry name" value="ABC_ATPase_HisP-typ"/>
</dbReference>
<evidence type="ECO:0000256" key="4">
    <source>
        <dbReference type="ARBA" id="ARBA00022475"/>
    </source>
</evidence>
<dbReference type="SUPFAM" id="SSF52540">
    <property type="entry name" value="P-loop containing nucleoside triphosphate hydrolases"/>
    <property type="match status" value="1"/>
</dbReference>
<keyword evidence="7" id="KW-0029">Amino-acid transport</keyword>
<dbReference type="InterPro" id="IPR027417">
    <property type="entry name" value="P-loop_NTPase"/>
</dbReference>
<evidence type="ECO:0000256" key="8">
    <source>
        <dbReference type="ARBA" id="ARBA00023136"/>
    </source>
</evidence>
<evidence type="ECO:0000256" key="6">
    <source>
        <dbReference type="ARBA" id="ARBA00022840"/>
    </source>
</evidence>
<proteinExistence type="inferred from homology"/>
<evidence type="ECO:0000256" key="7">
    <source>
        <dbReference type="ARBA" id="ARBA00022970"/>
    </source>
</evidence>
<sequence length="247" mass="26630">MTSKTLLLRADSISRSYHSSLVLEDFSLDVAQGETTVLLGSSGAGKSTALRCLAGLEPVQSGTVTFKGKPFLAKNNRPAQASGAIGMVFQQFNLFPHLTVLENICLAPRRVRGQDKAAVEKRATDLLEKVGLAAKAGAYPFQLSGGQQQRVAIARALAMAPELVLFDEPTSALDPEYTREVLQVMRALTAEGLTSVIVTHEIAFARETADRIVYMDAGRIVEQGPAQDIFGSSHERTRRFLDQALAG</sequence>
<dbReference type="PROSITE" id="PS50893">
    <property type="entry name" value="ABC_TRANSPORTER_2"/>
    <property type="match status" value="1"/>
</dbReference>
<evidence type="ECO:0000313" key="10">
    <source>
        <dbReference type="EMBL" id="GAA3615152.1"/>
    </source>
</evidence>
<evidence type="ECO:0000259" key="9">
    <source>
        <dbReference type="PROSITE" id="PS50893"/>
    </source>
</evidence>
<dbReference type="PROSITE" id="PS00211">
    <property type="entry name" value="ABC_TRANSPORTER_1"/>
    <property type="match status" value="1"/>
</dbReference>
<dbReference type="EMBL" id="BAAAZO010000005">
    <property type="protein sequence ID" value="GAA3615152.1"/>
    <property type="molecule type" value="Genomic_DNA"/>
</dbReference>